<sequence>MSEASQFAIWSPWDAARGRSTLGVEVERMIDVKQEMNVEKNKILKRGSTTVIMACI</sequence>
<reference evidence="1 2" key="2">
    <citation type="journal article" date="2017" name="Nature">
        <title>The Apostasia genome and the evolution of orchids.</title>
        <authorList>
            <person name="Zhang G.Q."/>
            <person name="Liu K.W."/>
            <person name="Li Z."/>
            <person name="Lohaus R."/>
            <person name="Hsiao Y.Y."/>
            <person name="Niu S.C."/>
            <person name="Wang J.Y."/>
            <person name="Lin Y.C."/>
            <person name="Xu Q."/>
            <person name="Chen L.J."/>
            <person name="Yoshida K."/>
            <person name="Fujiwara S."/>
            <person name="Wang Z.W."/>
            <person name="Zhang Y.Q."/>
            <person name="Mitsuda N."/>
            <person name="Wang M."/>
            <person name="Liu G.H."/>
            <person name="Pecoraro L."/>
            <person name="Huang H.X."/>
            <person name="Xiao X.J."/>
            <person name="Lin M."/>
            <person name="Wu X.Y."/>
            <person name="Wu W.L."/>
            <person name="Chen Y.Y."/>
            <person name="Chang S.B."/>
            <person name="Sakamoto S."/>
            <person name="Ohme-Takagi M."/>
            <person name="Yagi M."/>
            <person name="Zeng S.J."/>
            <person name="Shen C.Y."/>
            <person name="Yeh C.M."/>
            <person name="Luo Y.B."/>
            <person name="Tsai W.C."/>
            <person name="Van de Peer Y."/>
            <person name="Liu Z.J."/>
        </authorList>
    </citation>
    <scope>NUCLEOTIDE SEQUENCE [LARGE SCALE GENOMIC DNA]</scope>
    <source>
        <tissue evidence="1">The whole plant</tissue>
    </source>
</reference>
<gene>
    <name evidence="1" type="ORF">MA16_Dca003789</name>
</gene>
<accession>A0A2I0WFY6</accession>
<reference evidence="1 2" key="1">
    <citation type="journal article" date="2016" name="Sci. Rep.">
        <title>The Dendrobium catenatum Lindl. genome sequence provides insights into polysaccharide synthase, floral development and adaptive evolution.</title>
        <authorList>
            <person name="Zhang G.Q."/>
            <person name="Xu Q."/>
            <person name="Bian C."/>
            <person name="Tsai W.C."/>
            <person name="Yeh C.M."/>
            <person name="Liu K.W."/>
            <person name="Yoshida K."/>
            <person name="Zhang L.S."/>
            <person name="Chang S.B."/>
            <person name="Chen F."/>
            <person name="Shi Y."/>
            <person name="Su Y.Y."/>
            <person name="Zhang Y.Q."/>
            <person name="Chen L.J."/>
            <person name="Yin Y."/>
            <person name="Lin M."/>
            <person name="Huang H."/>
            <person name="Deng H."/>
            <person name="Wang Z.W."/>
            <person name="Zhu S.L."/>
            <person name="Zhao X."/>
            <person name="Deng C."/>
            <person name="Niu S.C."/>
            <person name="Huang J."/>
            <person name="Wang M."/>
            <person name="Liu G.H."/>
            <person name="Yang H.J."/>
            <person name="Xiao X.J."/>
            <person name="Hsiao Y.Y."/>
            <person name="Wu W.L."/>
            <person name="Chen Y.Y."/>
            <person name="Mitsuda N."/>
            <person name="Ohme-Takagi M."/>
            <person name="Luo Y.B."/>
            <person name="Van de Peer Y."/>
            <person name="Liu Z.J."/>
        </authorList>
    </citation>
    <scope>NUCLEOTIDE SEQUENCE [LARGE SCALE GENOMIC DNA]</scope>
    <source>
        <tissue evidence="1">The whole plant</tissue>
    </source>
</reference>
<keyword evidence="2" id="KW-1185">Reference proteome</keyword>
<evidence type="ECO:0000313" key="2">
    <source>
        <dbReference type="Proteomes" id="UP000233837"/>
    </source>
</evidence>
<dbReference type="EMBL" id="KZ502674">
    <property type="protein sequence ID" value="PKU74586.1"/>
    <property type="molecule type" value="Genomic_DNA"/>
</dbReference>
<dbReference type="Proteomes" id="UP000233837">
    <property type="component" value="Unassembled WGS sequence"/>
</dbReference>
<organism evidence="1 2">
    <name type="scientific">Dendrobium catenatum</name>
    <dbReference type="NCBI Taxonomy" id="906689"/>
    <lineage>
        <taxon>Eukaryota</taxon>
        <taxon>Viridiplantae</taxon>
        <taxon>Streptophyta</taxon>
        <taxon>Embryophyta</taxon>
        <taxon>Tracheophyta</taxon>
        <taxon>Spermatophyta</taxon>
        <taxon>Magnoliopsida</taxon>
        <taxon>Liliopsida</taxon>
        <taxon>Asparagales</taxon>
        <taxon>Orchidaceae</taxon>
        <taxon>Epidendroideae</taxon>
        <taxon>Malaxideae</taxon>
        <taxon>Dendrobiinae</taxon>
        <taxon>Dendrobium</taxon>
    </lineage>
</organism>
<name>A0A2I0WFY6_9ASPA</name>
<evidence type="ECO:0000313" key="1">
    <source>
        <dbReference type="EMBL" id="PKU74586.1"/>
    </source>
</evidence>
<protein>
    <submittedName>
        <fullName evidence="1">Uncharacterized protein</fullName>
    </submittedName>
</protein>
<proteinExistence type="predicted"/>
<dbReference type="AlphaFoldDB" id="A0A2I0WFY6"/>